<feature type="compositionally biased region" description="Polar residues" evidence="1">
    <location>
        <begin position="237"/>
        <end position="252"/>
    </location>
</feature>
<dbReference type="AlphaFoldDB" id="A0A0P7TZE5"/>
<feature type="non-terminal residue" evidence="3">
    <location>
        <position position="1"/>
    </location>
</feature>
<evidence type="ECO:0000256" key="1">
    <source>
        <dbReference type="SAM" id="MobiDB-lite"/>
    </source>
</evidence>
<evidence type="ECO:0000313" key="4">
    <source>
        <dbReference type="Proteomes" id="UP000034805"/>
    </source>
</evidence>
<sequence>KVAYKLGWTREGGLESAEQELLRSIGKSRRPATGRSEAACSRVKSTKSELSDSDGSTKENWSPKGCKVLNLDSSDDDDFDLFLLEKTTPQIGVHRPRRPPKDNVACDSPQGQVESSDSDDFETFLSRVKTPKTKPVALRGGRDDSLKDFIVDSSSDEDFVTDGRKKKSASRAVSKTPRSVQTPPTALEQPPAQSESPVFLSDEDEDVVITSTWKSRHPPRSSCFTGQVFKEQALTPRASSPVRSLPPSSAPSKMTYRTPLRLDDSSSEEEFLSLLDRLKQNSLSNRKNTETPKPKAEPKKKPSLSVPSGQGLRQDSGGAGHWRVDKGAQGVNTPVHPAQSKPESHTEPRAVVGGRTVVCKTPNCFLQSLSAPGSVYCRSFKQLKEELTGKLYQLYNRSVFDSKLPTDMSVTWNKKMRKTAGYCITGQDRSSGSRYARIELSEKVYRLRDTLVHEMCHAATWLINGVRDGHGPFWKLYARKATLAHPELPMVTRCHSYDINYKYQYQCSCCKNIIGRHSKSLDTQRFVCALCAGKLVLLSSGKSRGPTPFASFVKEHYSSVRQELAGQGHAEVMRKLSADFAAKARLSCS</sequence>
<dbReference type="PANTHER" id="PTHR23099:SF0">
    <property type="entry name" value="GERM CELL NUCLEAR ACIDIC PROTEIN"/>
    <property type="match status" value="1"/>
</dbReference>
<protein>
    <submittedName>
        <fullName evidence="3">Acidic repeat containing-like</fullName>
    </submittedName>
</protein>
<dbReference type="Pfam" id="PF17283">
    <property type="entry name" value="Zn_ribbon_SprT"/>
    <property type="match status" value="1"/>
</dbReference>
<organism evidence="3 4">
    <name type="scientific">Scleropages formosus</name>
    <name type="common">Asian bonytongue</name>
    <name type="synonym">Osteoglossum formosum</name>
    <dbReference type="NCBI Taxonomy" id="113540"/>
    <lineage>
        <taxon>Eukaryota</taxon>
        <taxon>Metazoa</taxon>
        <taxon>Chordata</taxon>
        <taxon>Craniata</taxon>
        <taxon>Vertebrata</taxon>
        <taxon>Euteleostomi</taxon>
        <taxon>Actinopterygii</taxon>
        <taxon>Neopterygii</taxon>
        <taxon>Teleostei</taxon>
        <taxon>Osteoglossocephala</taxon>
        <taxon>Osteoglossomorpha</taxon>
        <taxon>Osteoglossiformes</taxon>
        <taxon>Osteoglossidae</taxon>
        <taxon>Scleropages</taxon>
    </lineage>
</organism>
<proteinExistence type="predicted"/>
<dbReference type="InterPro" id="IPR035240">
    <property type="entry name" value="SprT_Zn_ribbon"/>
</dbReference>
<feature type="region of interest" description="Disordered" evidence="1">
    <location>
        <begin position="25"/>
        <end position="66"/>
    </location>
</feature>
<dbReference type="STRING" id="113540.ENSSFOP00015016458"/>
<dbReference type="CDD" id="cd00084">
    <property type="entry name" value="HMG-box_SF"/>
    <property type="match status" value="1"/>
</dbReference>
<feature type="compositionally biased region" description="Basic and acidic residues" evidence="1">
    <location>
        <begin position="140"/>
        <end position="150"/>
    </location>
</feature>
<name>A0A0P7TZE5_SCLFO</name>
<dbReference type="InterPro" id="IPR006640">
    <property type="entry name" value="SprT-like_domain"/>
</dbReference>
<dbReference type="SMART" id="SM00731">
    <property type="entry name" value="SprT"/>
    <property type="match status" value="1"/>
</dbReference>
<feature type="compositionally biased region" description="Basic and acidic residues" evidence="1">
    <location>
        <begin position="287"/>
        <end position="300"/>
    </location>
</feature>
<dbReference type="GO" id="GO:0006974">
    <property type="term" value="P:DNA damage response"/>
    <property type="evidence" value="ECO:0007669"/>
    <property type="project" value="UniProtKB-ARBA"/>
</dbReference>
<dbReference type="Pfam" id="PF10263">
    <property type="entry name" value="SprT-like"/>
    <property type="match status" value="1"/>
</dbReference>
<gene>
    <name evidence="3" type="ORF">Z043_118537</name>
</gene>
<evidence type="ECO:0000313" key="3">
    <source>
        <dbReference type="EMBL" id="KPP63222.1"/>
    </source>
</evidence>
<dbReference type="EMBL" id="JARO02008061">
    <property type="protein sequence ID" value="KPP63222.1"/>
    <property type="molecule type" value="Genomic_DNA"/>
</dbReference>
<evidence type="ECO:0000259" key="2">
    <source>
        <dbReference type="SMART" id="SM00731"/>
    </source>
</evidence>
<feature type="region of interest" description="Disordered" evidence="1">
    <location>
        <begin position="88"/>
        <end position="348"/>
    </location>
</feature>
<dbReference type="Proteomes" id="UP000034805">
    <property type="component" value="Unassembled WGS sequence"/>
</dbReference>
<dbReference type="PANTHER" id="PTHR23099">
    <property type="entry name" value="TRANSCRIPTIONAL REGULATOR"/>
    <property type="match status" value="1"/>
</dbReference>
<dbReference type="GO" id="GO:0005634">
    <property type="term" value="C:nucleus"/>
    <property type="evidence" value="ECO:0007669"/>
    <property type="project" value="TreeGrafter"/>
</dbReference>
<comment type="caution">
    <text evidence="3">The sequence shown here is derived from an EMBL/GenBank/DDBJ whole genome shotgun (WGS) entry which is preliminary data.</text>
</comment>
<accession>A0A0P7TZE5</accession>
<reference evidence="3 4" key="1">
    <citation type="submission" date="2015-08" db="EMBL/GenBank/DDBJ databases">
        <title>The genome of the Asian arowana (Scleropages formosus).</title>
        <authorList>
            <person name="Tan M.H."/>
            <person name="Gan H.M."/>
            <person name="Croft L.J."/>
            <person name="Austin C.M."/>
        </authorList>
    </citation>
    <scope>NUCLEOTIDE SEQUENCE [LARGE SCALE GENOMIC DNA]</scope>
    <source>
        <strain evidence="3">Aro1</strain>
    </source>
</reference>
<feature type="domain" description="SprT-like" evidence="2">
    <location>
        <begin position="385"/>
        <end position="538"/>
    </location>
</feature>